<feature type="domain" description="RNase H type-1" evidence="2">
    <location>
        <begin position="1130"/>
        <end position="1208"/>
    </location>
</feature>
<name>A0A2N9GVR0_FAGSY</name>
<dbReference type="InterPro" id="IPR025558">
    <property type="entry name" value="DUF4283"/>
</dbReference>
<protein>
    <submittedName>
        <fullName evidence="6">Uncharacterized protein</fullName>
    </submittedName>
</protein>
<dbReference type="AlphaFoldDB" id="A0A2N9GVR0"/>
<feature type="domain" description="Zinc knuckle CX2CX4HX4C" evidence="5">
    <location>
        <begin position="171"/>
        <end position="216"/>
    </location>
</feature>
<feature type="domain" description="DUF4283" evidence="4">
    <location>
        <begin position="33"/>
        <end position="103"/>
    </location>
</feature>
<proteinExistence type="predicted"/>
<dbReference type="Pfam" id="PF13966">
    <property type="entry name" value="zf-RVT"/>
    <property type="match status" value="1"/>
</dbReference>
<dbReference type="GO" id="GO:0003676">
    <property type="term" value="F:nucleic acid binding"/>
    <property type="evidence" value="ECO:0007669"/>
    <property type="project" value="InterPro"/>
</dbReference>
<dbReference type="InterPro" id="IPR044730">
    <property type="entry name" value="RNase_H-like_dom_plant"/>
</dbReference>
<reference evidence="6" key="1">
    <citation type="submission" date="2018-02" db="EMBL/GenBank/DDBJ databases">
        <authorList>
            <person name="Cohen D.B."/>
            <person name="Kent A.D."/>
        </authorList>
    </citation>
    <scope>NUCLEOTIDE SEQUENCE</scope>
</reference>
<feature type="region of interest" description="Disordered" evidence="1">
    <location>
        <begin position="221"/>
        <end position="255"/>
    </location>
</feature>
<evidence type="ECO:0000259" key="4">
    <source>
        <dbReference type="Pfam" id="PF14111"/>
    </source>
</evidence>
<accession>A0A2N9GVR0</accession>
<dbReference type="Pfam" id="PF14111">
    <property type="entry name" value="DUF4283"/>
    <property type="match status" value="1"/>
</dbReference>
<gene>
    <name evidence="6" type="ORF">FSB_LOCUS31256</name>
</gene>
<dbReference type="InterPro" id="IPR026960">
    <property type="entry name" value="RVT-Znf"/>
</dbReference>
<feature type="compositionally biased region" description="Basic and acidic residues" evidence="1">
    <location>
        <begin position="230"/>
        <end position="240"/>
    </location>
</feature>
<dbReference type="InterPro" id="IPR036397">
    <property type="entry name" value="RNaseH_sf"/>
</dbReference>
<dbReference type="CDD" id="cd06222">
    <property type="entry name" value="RNase_H_like"/>
    <property type="match status" value="1"/>
</dbReference>
<dbReference type="PANTHER" id="PTHR33116:SF86">
    <property type="entry name" value="REVERSE TRANSCRIPTASE DOMAIN-CONTAINING PROTEIN"/>
    <property type="match status" value="1"/>
</dbReference>
<evidence type="ECO:0000259" key="2">
    <source>
        <dbReference type="Pfam" id="PF13456"/>
    </source>
</evidence>
<dbReference type="Pfam" id="PF13456">
    <property type="entry name" value="RVT_3"/>
    <property type="match status" value="1"/>
</dbReference>
<dbReference type="Gene3D" id="3.30.420.10">
    <property type="entry name" value="Ribonuclease H-like superfamily/Ribonuclease H"/>
    <property type="match status" value="1"/>
</dbReference>
<feature type="domain" description="Reverse transcriptase zinc-binding" evidence="3">
    <location>
        <begin position="917"/>
        <end position="1012"/>
    </location>
</feature>
<dbReference type="InterPro" id="IPR002156">
    <property type="entry name" value="RNaseH_domain"/>
</dbReference>
<evidence type="ECO:0000313" key="6">
    <source>
        <dbReference type="EMBL" id="SPD03374.1"/>
    </source>
</evidence>
<dbReference type="GO" id="GO:0004523">
    <property type="term" value="F:RNA-DNA hybrid ribonuclease activity"/>
    <property type="evidence" value="ECO:0007669"/>
    <property type="project" value="InterPro"/>
</dbReference>
<sequence>MESLEDMWKSFSLTDKEGFNVDLVDTEQQPENILATKFLTPRVLNMDAVARTFKPLWKTRHGFIVQDLGSNKVAFVFEDAMDLERVIVNEPWTYDKFLVVFQRVQGDGPIQDSLFSHTSFWVQLHNLPLRHRTEAAAESIGQSIGLVEKVAASDDERGGENCMRVRVRLEVNRPLCRGRLVKFEEGRNGWIAFRYERLPNFCYWCGYLDHGDKDCDIVPGSQPTGRGRANHADSSNHKAETAAADLNDSWSENGRNPYEVPSNLEVDMEIEQNLVFPKPDLVQKSTTEIFNDQLNEIDLAINYLPNGEKSKEINPGQSNITIPILDNGTKSNGVLSHNHSPFSSPSRRLLEDISNGLVSKQAQKKSTTKWKKLARTHKPSNESPAINQPLKRDLLLIEDEPVHGKRLRAELNQCNFGNAYTIENALESWRLKFNGSPIAQVQAKIKKCGDDLTRWNRVQFGNITRLLKKKIDQLKQAELDSTLGLGHDTVVSIQNEVNELLVKEERMWKQRSRESWLKEGDSNTRYFHSCASHRKRHNSILAVRSDVEELITDPEQIGNQFTAYYQELFTAALLEDVDTVLDGIQSSVTNEMNQALVSHFIEDEVILAMKQMAPLKAPGPDGMPPVFYQSYWHVVGKDITAAVLYCLHSGQQLNRAKTTLFFSRNTPQDMQEELKDILGVPSIQQYEKYLGLPSLIGKAKITCFSQIKERVWSKIKGWKEKILSQAGREILIKAVIQAIPTYTMNCFQLPVTLCKEIEGIIRRFWWGHNKDKRKIHWLSWEKLCNSKVFSAKFFPNGNILEASDKVRGSFAWRSILKAKALINSGLSWRVGDGLQIPIKGSSWLLEEGHRCVLSPLANIPTDTKVVELIHGSPPTWNVTKIQSLFLPYDAEAILKIPLSGRAQEDKLFWFSTRDGKYTMRSGYKLLLKEARASRPECSKQWDPDPLWKKIWGARVPAKIKSFLWRACHDSLPTKSGLFHRKVVPSPLCELCREHQEDGLHALWACQSISQVWNSIPGFPDLQNSIPMNFSDLVRKILQSDSDLFLEQFAVTCWFIWHKCNLDRLKLPNEDYSQTWNRAQAYLHEFISVTTEEKPEKPKPPPVIWKPPLTNYYKANFDGAIFKESNSGGLALAARRAIIFAKEVGVVDVEFEGDAEIVIRDLCRNDPIQTPYGLVIEDAKALLQEFQGFSMSHTRRSGNFVAHALARRASDCNSSLIWLEEVPPDITHVLLNNYFAIN</sequence>
<dbReference type="PANTHER" id="PTHR33116">
    <property type="entry name" value="REVERSE TRANSCRIPTASE ZINC-BINDING DOMAIN-CONTAINING PROTEIN-RELATED-RELATED"/>
    <property type="match status" value="1"/>
</dbReference>
<dbReference type="InterPro" id="IPR025836">
    <property type="entry name" value="Zn_knuckle_CX2CX4HX4C"/>
</dbReference>
<evidence type="ECO:0000259" key="3">
    <source>
        <dbReference type="Pfam" id="PF13966"/>
    </source>
</evidence>
<dbReference type="Pfam" id="PF14392">
    <property type="entry name" value="zf-CCHC_4"/>
    <property type="match status" value="1"/>
</dbReference>
<organism evidence="6">
    <name type="scientific">Fagus sylvatica</name>
    <name type="common">Beechnut</name>
    <dbReference type="NCBI Taxonomy" id="28930"/>
    <lineage>
        <taxon>Eukaryota</taxon>
        <taxon>Viridiplantae</taxon>
        <taxon>Streptophyta</taxon>
        <taxon>Embryophyta</taxon>
        <taxon>Tracheophyta</taxon>
        <taxon>Spermatophyta</taxon>
        <taxon>Magnoliopsida</taxon>
        <taxon>eudicotyledons</taxon>
        <taxon>Gunneridae</taxon>
        <taxon>Pentapetalae</taxon>
        <taxon>rosids</taxon>
        <taxon>fabids</taxon>
        <taxon>Fagales</taxon>
        <taxon>Fagaceae</taxon>
        <taxon>Fagus</taxon>
    </lineage>
</organism>
<evidence type="ECO:0000259" key="5">
    <source>
        <dbReference type="Pfam" id="PF14392"/>
    </source>
</evidence>
<dbReference type="EMBL" id="OIVN01002408">
    <property type="protein sequence ID" value="SPD03374.1"/>
    <property type="molecule type" value="Genomic_DNA"/>
</dbReference>
<evidence type="ECO:0000256" key="1">
    <source>
        <dbReference type="SAM" id="MobiDB-lite"/>
    </source>
</evidence>